<gene>
    <name evidence="2" type="ORF">N1851_019841</name>
</gene>
<organism evidence="2 3">
    <name type="scientific">Merluccius polli</name>
    <name type="common">Benguela hake</name>
    <name type="synonym">Merluccius cadenati</name>
    <dbReference type="NCBI Taxonomy" id="89951"/>
    <lineage>
        <taxon>Eukaryota</taxon>
        <taxon>Metazoa</taxon>
        <taxon>Chordata</taxon>
        <taxon>Craniata</taxon>
        <taxon>Vertebrata</taxon>
        <taxon>Euteleostomi</taxon>
        <taxon>Actinopterygii</taxon>
        <taxon>Neopterygii</taxon>
        <taxon>Teleostei</taxon>
        <taxon>Neoteleostei</taxon>
        <taxon>Acanthomorphata</taxon>
        <taxon>Zeiogadaria</taxon>
        <taxon>Gadariae</taxon>
        <taxon>Gadiformes</taxon>
        <taxon>Gadoidei</taxon>
        <taxon>Merlucciidae</taxon>
        <taxon>Merluccius</taxon>
    </lineage>
</organism>
<keyword evidence="3" id="KW-1185">Reference proteome</keyword>
<dbReference type="EMBL" id="JAOPHQ010003696">
    <property type="protein sequence ID" value="KAK0142397.1"/>
    <property type="molecule type" value="Genomic_DNA"/>
</dbReference>
<comment type="caution">
    <text evidence="2">The sequence shown here is derived from an EMBL/GenBank/DDBJ whole genome shotgun (WGS) entry which is preliminary data.</text>
</comment>
<dbReference type="AlphaFoldDB" id="A0AA47MLV6"/>
<name>A0AA47MLV6_MERPO</name>
<dbReference type="PANTHER" id="PTHR47331">
    <property type="entry name" value="PHD-TYPE DOMAIN-CONTAINING PROTEIN"/>
    <property type="match status" value="1"/>
</dbReference>
<feature type="compositionally biased region" description="Polar residues" evidence="1">
    <location>
        <begin position="210"/>
        <end position="233"/>
    </location>
</feature>
<evidence type="ECO:0000313" key="2">
    <source>
        <dbReference type="EMBL" id="KAK0142397.1"/>
    </source>
</evidence>
<dbReference type="Proteomes" id="UP001174136">
    <property type="component" value="Unassembled WGS sequence"/>
</dbReference>
<feature type="region of interest" description="Disordered" evidence="1">
    <location>
        <begin position="199"/>
        <end position="238"/>
    </location>
</feature>
<proteinExistence type="predicted"/>
<dbReference type="PANTHER" id="PTHR47331:SF5">
    <property type="entry name" value="RIBONUCLEASE H"/>
    <property type="match status" value="1"/>
</dbReference>
<evidence type="ECO:0000313" key="3">
    <source>
        <dbReference type="Proteomes" id="UP001174136"/>
    </source>
</evidence>
<protein>
    <submittedName>
        <fullName evidence="2">Uncharacterized protein</fullName>
    </submittedName>
</protein>
<reference evidence="2" key="1">
    <citation type="journal article" date="2023" name="Front. Mar. Sci.">
        <title>A new Merluccius polli reference genome to investigate the effects of global change in West African waters.</title>
        <authorList>
            <person name="Mateo J.L."/>
            <person name="Blanco-Fernandez C."/>
            <person name="Garcia-Vazquez E."/>
            <person name="Machado-Schiaffino G."/>
        </authorList>
    </citation>
    <scope>NUCLEOTIDE SEQUENCE</scope>
    <source>
        <strain evidence="2">C29</strain>
        <tissue evidence="2">Fin</tissue>
    </source>
</reference>
<accession>A0AA47MLV6</accession>
<evidence type="ECO:0000256" key="1">
    <source>
        <dbReference type="SAM" id="MobiDB-lite"/>
    </source>
</evidence>
<sequence>MDLVLASAYGIPKPSIPVFKSGRESDFALLKMALDNLLDNHPHLTEQYKYQNLLEHLQHPGAHKLARSCMHDTRPYSTALQMLQEKYRSTKTREIGIILNSPVILIGDVEAFNDFSLSIHALVGMLLSLEGPTGSELKCGSHVDKLLSKLPVQYRDGFVEHCINRGILTGQATKTYSLLDLSTWLQLKSRAKRISEKAVEFHRQERQQTGKRQPSRQVSSVYLSTSDESGTSRAHSKEKVHANATIKPYCPYCNIRGDFLGACVEFKKLSISDIEKWISEKGRCTKCGKTHKMDKCTLKRPCNVCKEIHLTILHDLHITKLATVMFASPPPPLSSSMLTNLIALIK</sequence>
<feature type="compositionally biased region" description="Basic and acidic residues" evidence="1">
    <location>
        <begin position="199"/>
        <end position="208"/>
    </location>
</feature>